<feature type="region of interest" description="Disordered" evidence="5">
    <location>
        <begin position="77"/>
        <end position="98"/>
    </location>
</feature>
<dbReference type="Gene3D" id="1.20.920.10">
    <property type="entry name" value="Bromodomain-like"/>
    <property type="match status" value="1"/>
</dbReference>
<evidence type="ECO:0008006" key="10">
    <source>
        <dbReference type="Google" id="ProtNLM"/>
    </source>
</evidence>
<keyword evidence="9" id="KW-1185">Reference proteome</keyword>
<dbReference type="SUPFAM" id="SSF47370">
    <property type="entry name" value="Bromodomain"/>
    <property type="match status" value="1"/>
</dbReference>
<dbReference type="Gene3D" id="1.20.1270.220">
    <property type="match status" value="1"/>
</dbReference>
<dbReference type="InterPro" id="IPR036427">
    <property type="entry name" value="Bromodomain-like_sf"/>
</dbReference>
<dbReference type="Proteomes" id="UP001367508">
    <property type="component" value="Unassembled WGS sequence"/>
</dbReference>
<keyword evidence="3" id="KW-0804">Transcription</keyword>
<evidence type="ECO:0000313" key="8">
    <source>
        <dbReference type="EMBL" id="KAK7329407.1"/>
    </source>
</evidence>
<dbReference type="EMBL" id="JAYMYQ010000005">
    <property type="protein sequence ID" value="KAK7329407.1"/>
    <property type="molecule type" value="Genomic_DNA"/>
</dbReference>
<evidence type="ECO:0000256" key="1">
    <source>
        <dbReference type="ARBA" id="ARBA00023015"/>
    </source>
</evidence>
<feature type="domain" description="NET" evidence="7">
    <location>
        <begin position="265"/>
        <end position="346"/>
    </location>
</feature>
<dbReference type="PROSITE" id="PS51525">
    <property type="entry name" value="NET"/>
    <property type="match status" value="1"/>
</dbReference>
<keyword evidence="2 4" id="KW-0103">Bromodomain</keyword>
<name>A0AAN9L743_CANGL</name>
<evidence type="ECO:0000259" key="6">
    <source>
        <dbReference type="PROSITE" id="PS50014"/>
    </source>
</evidence>
<evidence type="ECO:0000256" key="4">
    <source>
        <dbReference type="PROSITE-ProRule" id="PRU00035"/>
    </source>
</evidence>
<accession>A0AAN9L743</accession>
<keyword evidence="1" id="KW-0805">Transcription regulation</keyword>
<sequence>MDPTFRGVASNSDVTEDDLNSFRYSVNEIFTQVQKRFSGQLSHAKLFGSVHCSLLEKQVTEVEQFYQSIDVQSNNVKDKGREKHLTGTRKPLHCTSNREADPSYKMQEIMRQFSVIFHQLAQHKWAWPFLDPVDVVGLGLHDYYQIIKNPMDFSTIKRKMDAKNGSGYKNVREIYSDVRLIFKNAMKYNDEKHNIHVMAKTLLEKFEKKWLQLLPKVVQAESGLLKKETQLQLETQLAQQAAYVNTARDVSLALCEVDMNLKNLKEMVIEKCRKLSTQEKIAITTSFSRLTPENLMRALKIISENDPNFQLNAEEVNLDLDAQSDYTLWRLHVFTKKALEDQERTTEDIAANHNDNIEDKKNNTKRRRL</sequence>
<feature type="region of interest" description="Disordered" evidence="5">
    <location>
        <begin position="342"/>
        <end position="369"/>
    </location>
</feature>
<feature type="domain" description="Bromo" evidence="6">
    <location>
        <begin position="121"/>
        <end position="196"/>
    </location>
</feature>
<dbReference type="InterPro" id="IPR038336">
    <property type="entry name" value="NET_sf"/>
</dbReference>
<dbReference type="InterPro" id="IPR027353">
    <property type="entry name" value="NET_dom"/>
</dbReference>
<proteinExistence type="predicted"/>
<evidence type="ECO:0000313" key="9">
    <source>
        <dbReference type="Proteomes" id="UP001367508"/>
    </source>
</evidence>
<comment type="caution">
    <text evidence="8">The sequence shown here is derived from an EMBL/GenBank/DDBJ whole genome shotgun (WGS) entry which is preliminary data.</text>
</comment>
<evidence type="ECO:0000256" key="2">
    <source>
        <dbReference type="ARBA" id="ARBA00023117"/>
    </source>
</evidence>
<reference evidence="8 9" key="1">
    <citation type="submission" date="2024-01" db="EMBL/GenBank/DDBJ databases">
        <title>The genomes of 5 underutilized Papilionoideae crops provide insights into root nodulation and disease resistanc.</title>
        <authorList>
            <person name="Jiang F."/>
        </authorList>
    </citation>
    <scope>NUCLEOTIDE SEQUENCE [LARGE SCALE GENOMIC DNA]</scope>
    <source>
        <strain evidence="8">LVBAO_FW01</strain>
        <tissue evidence="8">Leaves</tissue>
    </source>
</reference>
<gene>
    <name evidence="8" type="ORF">VNO77_23574</name>
</gene>
<dbReference type="PROSITE" id="PS50014">
    <property type="entry name" value="BROMODOMAIN_2"/>
    <property type="match status" value="1"/>
</dbReference>
<evidence type="ECO:0000256" key="3">
    <source>
        <dbReference type="ARBA" id="ARBA00023163"/>
    </source>
</evidence>
<dbReference type="Pfam" id="PF00439">
    <property type="entry name" value="Bromodomain"/>
    <property type="match status" value="1"/>
</dbReference>
<evidence type="ECO:0000259" key="7">
    <source>
        <dbReference type="PROSITE" id="PS51525"/>
    </source>
</evidence>
<evidence type="ECO:0000256" key="5">
    <source>
        <dbReference type="SAM" id="MobiDB-lite"/>
    </source>
</evidence>
<dbReference type="InterPro" id="IPR001487">
    <property type="entry name" value="Bromodomain"/>
</dbReference>
<protein>
    <recommendedName>
        <fullName evidence="10">Transcription factor GTE1-like</fullName>
    </recommendedName>
</protein>
<dbReference type="PRINTS" id="PR00503">
    <property type="entry name" value="BROMODOMAIN"/>
</dbReference>
<dbReference type="PANTHER" id="PTHR45926">
    <property type="entry name" value="OSJNBA0053K19.4 PROTEIN"/>
    <property type="match status" value="1"/>
</dbReference>
<dbReference type="SMART" id="SM00297">
    <property type="entry name" value="BROMO"/>
    <property type="match status" value="1"/>
</dbReference>
<dbReference type="Pfam" id="PF17035">
    <property type="entry name" value="BET"/>
    <property type="match status" value="1"/>
</dbReference>
<organism evidence="8 9">
    <name type="scientific">Canavalia gladiata</name>
    <name type="common">Sword bean</name>
    <name type="synonym">Dolichos gladiatus</name>
    <dbReference type="NCBI Taxonomy" id="3824"/>
    <lineage>
        <taxon>Eukaryota</taxon>
        <taxon>Viridiplantae</taxon>
        <taxon>Streptophyta</taxon>
        <taxon>Embryophyta</taxon>
        <taxon>Tracheophyta</taxon>
        <taxon>Spermatophyta</taxon>
        <taxon>Magnoliopsida</taxon>
        <taxon>eudicotyledons</taxon>
        <taxon>Gunneridae</taxon>
        <taxon>Pentapetalae</taxon>
        <taxon>rosids</taxon>
        <taxon>fabids</taxon>
        <taxon>Fabales</taxon>
        <taxon>Fabaceae</taxon>
        <taxon>Papilionoideae</taxon>
        <taxon>50 kb inversion clade</taxon>
        <taxon>NPAAA clade</taxon>
        <taxon>indigoferoid/millettioid clade</taxon>
        <taxon>Phaseoleae</taxon>
        <taxon>Canavalia</taxon>
    </lineage>
</organism>
<dbReference type="AlphaFoldDB" id="A0AAN9L743"/>